<reference evidence="7" key="1">
    <citation type="submission" date="2025-08" db="UniProtKB">
        <authorList>
            <consortium name="RefSeq"/>
        </authorList>
    </citation>
    <scope>IDENTIFICATION</scope>
    <source>
        <tissue evidence="7">Entire body</tissue>
    </source>
</reference>
<gene>
    <name evidence="7" type="primary">LOC108745132</name>
</gene>
<dbReference type="SUPFAM" id="SSF53474">
    <property type="entry name" value="alpha/beta-Hydrolases"/>
    <property type="match status" value="1"/>
</dbReference>
<dbReference type="InterPro" id="IPR029058">
    <property type="entry name" value="AB_hydrolase_fold"/>
</dbReference>
<dbReference type="InterPro" id="IPR013818">
    <property type="entry name" value="Lipase"/>
</dbReference>
<dbReference type="PRINTS" id="PR00821">
    <property type="entry name" value="TAGLIPASE"/>
</dbReference>
<evidence type="ECO:0000256" key="2">
    <source>
        <dbReference type="ARBA" id="ARBA00010701"/>
    </source>
</evidence>
<dbReference type="GO" id="GO:0005615">
    <property type="term" value="C:extracellular space"/>
    <property type="evidence" value="ECO:0007669"/>
    <property type="project" value="TreeGrafter"/>
</dbReference>
<dbReference type="PANTHER" id="PTHR11610:SF173">
    <property type="entry name" value="LIPASE DOMAIN-CONTAINING PROTEIN-RELATED"/>
    <property type="match status" value="1"/>
</dbReference>
<dbReference type="GO" id="GO:0017171">
    <property type="term" value="F:serine hydrolase activity"/>
    <property type="evidence" value="ECO:0007669"/>
    <property type="project" value="TreeGrafter"/>
</dbReference>
<evidence type="ECO:0000313" key="6">
    <source>
        <dbReference type="Proteomes" id="UP000192223"/>
    </source>
</evidence>
<evidence type="ECO:0000313" key="7">
    <source>
        <dbReference type="RefSeq" id="XP_018336722.1"/>
    </source>
</evidence>
<dbReference type="KEGG" id="apln:108745132"/>
<keyword evidence="3" id="KW-0964">Secreted</keyword>
<evidence type="ECO:0000256" key="4">
    <source>
        <dbReference type="RuleBase" id="RU004262"/>
    </source>
</evidence>
<dbReference type="RefSeq" id="XP_018336722.1">
    <property type="nucleotide sequence ID" value="XM_018481220.1"/>
</dbReference>
<comment type="subcellular location">
    <subcellularLocation>
        <location evidence="1">Secreted</location>
    </subcellularLocation>
</comment>
<evidence type="ECO:0000256" key="1">
    <source>
        <dbReference type="ARBA" id="ARBA00004613"/>
    </source>
</evidence>
<evidence type="ECO:0000259" key="5">
    <source>
        <dbReference type="Pfam" id="PF00151"/>
    </source>
</evidence>
<organism evidence="6 7">
    <name type="scientific">Agrilus planipennis</name>
    <name type="common">Emerald ash borer</name>
    <name type="synonym">Agrilus marcopoli</name>
    <dbReference type="NCBI Taxonomy" id="224129"/>
    <lineage>
        <taxon>Eukaryota</taxon>
        <taxon>Metazoa</taxon>
        <taxon>Ecdysozoa</taxon>
        <taxon>Arthropoda</taxon>
        <taxon>Hexapoda</taxon>
        <taxon>Insecta</taxon>
        <taxon>Pterygota</taxon>
        <taxon>Neoptera</taxon>
        <taxon>Endopterygota</taxon>
        <taxon>Coleoptera</taxon>
        <taxon>Polyphaga</taxon>
        <taxon>Elateriformia</taxon>
        <taxon>Buprestoidea</taxon>
        <taxon>Buprestidae</taxon>
        <taxon>Agrilinae</taxon>
        <taxon>Agrilus</taxon>
    </lineage>
</organism>
<dbReference type="GO" id="GO:0016042">
    <property type="term" value="P:lipid catabolic process"/>
    <property type="evidence" value="ECO:0007669"/>
    <property type="project" value="TreeGrafter"/>
</dbReference>
<accession>A0A1W4XVA5</accession>
<protein>
    <submittedName>
        <fullName evidence="7">Lipase member I</fullName>
    </submittedName>
</protein>
<dbReference type="GO" id="GO:0016298">
    <property type="term" value="F:lipase activity"/>
    <property type="evidence" value="ECO:0007669"/>
    <property type="project" value="InterPro"/>
</dbReference>
<comment type="similarity">
    <text evidence="2 4">Belongs to the AB hydrolase superfamily. Lipase family.</text>
</comment>
<dbReference type="Gene3D" id="3.40.50.1820">
    <property type="entry name" value="alpha/beta hydrolase"/>
    <property type="match status" value="1"/>
</dbReference>
<name>A0A1W4XVA5_AGRPL</name>
<feature type="domain" description="Lipase" evidence="5">
    <location>
        <begin position="2"/>
        <end position="154"/>
    </location>
</feature>
<dbReference type="OrthoDB" id="199913at2759"/>
<dbReference type="InterPro" id="IPR000734">
    <property type="entry name" value="TAG_lipase"/>
</dbReference>
<dbReference type="PANTHER" id="PTHR11610">
    <property type="entry name" value="LIPASE"/>
    <property type="match status" value="1"/>
</dbReference>
<dbReference type="AlphaFoldDB" id="A0A1W4XVA5"/>
<keyword evidence="6" id="KW-1185">Reference proteome</keyword>
<sequence>MPLDNIHLIGHSLGAHVAGFAGKEVEKQTGNKIGRITGLDPAGPYFEHPLKNPADRLSNNDAKLVDVIHTDGGFFGAINPMGTIDFYVNGGVRPQPGCTTITFVTPTSLESFVPVVFCSHIKSYLYFIESINSNNYQAIKCDSWKSYERGDCNMNENATFGANVESDKSGNYFIEIDH</sequence>
<dbReference type="GeneID" id="108745132"/>
<dbReference type="Proteomes" id="UP000192223">
    <property type="component" value="Unplaced"/>
</dbReference>
<dbReference type="Pfam" id="PF00151">
    <property type="entry name" value="Lipase"/>
    <property type="match status" value="1"/>
</dbReference>
<proteinExistence type="inferred from homology"/>
<dbReference type="InParanoid" id="A0A1W4XVA5"/>
<evidence type="ECO:0000256" key="3">
    <source>
        <dbReference type="ARBA" id="ARBA00022525"/>
    </source>
</evidence>